<evidence type="ECO:0000256" key="3">
    <source>
        <dbReference type="ARBA" id="ARBA00022737"/>
    </source>
</evidence>
<feature type="domain" description="Disease resistance N-terminal" evidence="8">
    <location>
        <begin position="5"/>
        <end position="92"/>
    </location>
</feature>
<evidence type="ECO:0008006" key="13">
    <source>
        <dbReference type="Google" id="ProtNLM"/>
    </source>
</evidence>
<dbReference type="InterPro" id="IPR058922">
    <property type="entry name" value="WHD_DRP"/>
</dbReference>
<dbReference type="SUPFAM" id="SSF52047">
    <property type="entry name" value="RNI-like"/>
    <property type="match status" value="1"/>
</dbReference>
<dbReference type="EMBL" id="SDRB02009329">
    <property type="protein sequence ID" value="THG08395.1"/>
    <property type="molecule type" value="Genomic_DNA"/>
</dbReference>
<evidence type="ECO:0000256" key="1">
    <source>
        <dbReference type="ARBA" id="ARBA00008894"/>
    </source>
</evidence>
<comment type="caution">
    <text evidence="11">The sequence shown here is derived from an EMBL/GenBank/DDBJ whole genome shotgun (WGS) entry which is preliminary data.</text>
</comment>
<dbReference type="GO" id="GO:0098542">
    <property type="term" value="P:defense response to other organism"/>
    <property type="evidence" value="ECO:0007669"/>
    <property type="project" value="TreeGrafter"/>
</dbReference>
<protein>
    <recommendedName>
        <fullName evidence="13">NB-ARC domain-containing protein</fullName>
    </recommendedName>
</protein>
<dbReference type="Gene3D" id="3.80.10.10">
    <property type="entry name" value="Ribonuclease Inhibitor"/>
    <property type="match status" value="1"/>
</dbReference>
<dbReference type="InterPro" id="IPR038005">
    <property type="entry name" value="RX-like_CC"/>
</dbReference>
<dbReference type="Gene3D" id="1.10.10.10">
    <property type="entry name" value="Winged helix-like DNA-binding domain superfamily/Winged helix DNA-binding domain"/>
    <property type="match status" value="1"/>
</dbReference>
<accession>A0A4S4DZQ5</accession>
<dbReference type="Pfam" id="PF00931">
    <property type="entry name" value="NB-ARC"/>
    <property type="match status" value="1"/>
</dbReference>
<organism evidence="11 12">
    <name type="scientific">Camellia sinensis var. sinensis</name>
    <name type="common">China tea</name>
    <dbReference type="NCBI Taxonomy" id="542762"/>
    <lineage>
        <taxon>Eukaryota</taxon>
        <taxon>Viridiplantae</taxon>
        <taxon>Streptophyta</taxon>
        <taxon>Embryophyta</taxon>
        <taxon>Tracheophyta</taxon>
        <taxon>Spermatophyta</taxon>
        <taxon>Magnoliopsida</taxon>
        <taxon>eudicotyledons</taxon>
        <taxon>Gunneridae</taxon>
        <taxon>Pentapetalae</taxon>
        <taxon>asterids</taxon>
        <taxon>Ericales</taxon>
        <taxon>Theaceae</taxon>
        <taxon>Camellia</taxon>
    </lineage>
</organism>
<dbReference type="GO" id="GO:0051607">
    <property type="term" value="P:defense response to virus"/>
    <property type="evidence" value="ECO:0007669"/>
    <property type="project" value="UniProtKB-ARBA"/>
</dbReference>
<dbReference type="InterPro" id="IPR041118">
    <property type="entry name" value="Rx_N"/>
</dbReference>
<feature type="domain" description="Disease resistance R13L4/SHOC-2-like LRR" evidence="10">
    <location>
        <begin position="842"/>
        <end position="1092"/>
    </location>
</feature>
<evidence type="ECO:0000259" key="9">
    <source>
        <dbReference type="Pfam" id="PF23559"/>
    </source>
</evidence>
<keyword evidence="3" id="KW-0677">Repeat</keyword>
<keyword evidence="12" id="KW-1185">Reference proteome</keyword>
<name>A0A4S4DZQ5_CAMSN</name>
<evidence type="ECO:0000256" key="5">
    <source>
        <dbReference type="ARBA" id="ARBA00022821"/>
    </source>
</evidence>
<evidence type="ECO:0000259" key="7">
    <source>
        <dbReference type="Pfam" id="PF00931"/>
    </source>
</evidence>
<feature type="domain" description="NB-ARC" evidence="7">
    <location>
        <begin position="172"/>
        <end position="344"/>
    </location>
</feature>
<keyword evidence="6" id="KW-0067">ATP-binding</keyword>
<dbReference type="GO" id="GO:0005524">
    <property type="term" value="F:ATP binding"/>
    <property type="evidence" value="ECO:0007669"/>
    <property type="project" value="UniProtKB-KW"/>
</dbReference>
<evidence type="ECO:0000259" key="10">
    <source>
        <dbReference type="Pfam" id="PF23598"/>
    </source>
</evidence>
<dbReference type="InterPro" id="IPR036388">
    <property type="entry name" value="WH-like_DNA-bd_sf"/>
</dbReference>
<dbReference type="InterPro" id="IPR055414">
    <property type="entry name" value="LRR_R13L4/SHOC2-like"/>
</dbReference>
<evidence type="ECO:0000313" key="11">
    <source>
        <dbReference type="EMBL" id="THG08395.1"/>
    </source>
</evidence>
<dbReference type="Pfam" id="PF18052">
    <property type="entry name" value="Rx_N"/>
    <property type="match status" value="1"/>
</dbReference>
<dbReference type="FunFam" id="1.10.10.10:FF:000322">
    <property type="entry name" value="Probable disease resistance protein At1g63360"/>
    <property type="match status" value="1"/>
</dbReference>
<keyword evidence="2" id="KW-0433">Leucine-rich repeat</keyword>
<dbReference type="GO" id="GO:0043531">
    <property type="term" value="F:ADP binding"/>
    <property type="evidence" value="ECO:0007669"/>
    <property type="project" value="InterPro"/>
</dbReference>
<dbReference type="Gene3D" id="3.40.50.300">
    <property type="entry name" value="P-loop containing nucleotide triphosphate hydrolases"/>
    <property type="match status" value="1"/>
</dbReference>
<dbReference type="PANTHER" id="PTHR23155">
    <property type="entry name" value="DISEASE RESISTANCE PROTEIN RP"/>
    <property type="match status" value="1"/>
</dbReference>
<dbReference type="PRINTS" id="PR00364">
    <property type="entry name" value="DISEASERSIST"/>
</dbReference>
<dbReference type="InterPro" id="IPR042197">
    <property type="entry name" value="Apaf_helical"/>
</dbReference>
<dbReference type="Gene3D" id="1.10.8.430">
    <property type="entry name" value="Helical domain of apoptotic protease-activating factors"/>
    <property type="match status" value="1"/>
</dbReference>
<dbReference type="CDD" id="cd14798">
    <property type="entry name" value="RX-CC_like"/>
    <property type="match status" value="1"/>
</dbReference>
<keyword evidence="4" id="KW-0547">Nucleotide-binding</keyword>
<evidence type="ECO:0000256" key="2">
    <source>
        <dbReference type="ARBA" id="ARBA00022614"/>
    </source>
</evidence>
<dbReference type="SUPFAM" id="SSF52540">
    <property type="entry name" value="P-loop containing nucleoside triphosphate hydrolases"/>
    <property type="match status" value="2"/>
</dbReference>
<dbReference type="InterPro" id="IPR044974">
    <property type="entry name" value="Disease_R_plants"/>
</dbReference>
<reference evidence="11 12" key="1">
    <citation type="journal article" date="2018" name="Proc. Natl. Acad. Sci. U.S.A.">
        <title>Draft genome sequence of Camellia sinensis var. sinensis provides insights into the evolution of the tea genome and tea quality.</title>
        <authorList>
            <person name="Wei C."/>
            <person name="Yang H."/>
            <person name="Wang S."/>
            <person name="Zhao J."/>
            <person name="Liu C."/>
            <person name="Gao L."/>
            <person name="Xia E."/>
            <person name="Lu Y."/>
            <person name="Tai Y."/>
            <person name="She G."/>
            <person name="Sun J."/>
            <person name="Cao H."/>
            <person name="Tong W."/>
            <person name="Gao Q."/>
            <person name="Li Y."/>
            <person name="Deng W."/>
            <person name="Jiang X."/>
            <person name="Wang W."/>
            <person name="Chen Q."/>
            <person name="Zhang S."/>
            <person name="Li H."/>
            <person name="Wu J."/>
            <person name="Wang P."/>
            <person name="Li P."/>
            <person name="Shi C."/>
            <person name="Zheng F."/>
            <person name="Jian J."/>
            <person name="Huang B."/>
            <person name="Shan D."/>
            <person name="Shi M."/>
            <person name="Fang C."/>
            <person name="Yue Y."/>
            <person name="Li F."/>
            <person name="Li D."/>
            <person name="Wei S."/>
            <person name="Han B."/>
            <person name="Jiang C."/>
            <person name="Yin Y."/>
            <person name="Xia T."/>
            <person name="Zhang Z."/>
            <person name="Bennetzen J.L."/>
            <person name="Zhao S."/>
            <person name="Wan X."/>
        </authorList>
    </citation>
    <scope>NUCLEOTIDE SEQUENCE [LARGE SCALE GENOMIC DNA]</scope>
    <source>
        <strain evidence="12">cv. Shuchazao</strain>
        <tissue evidence="11">Leaf</tissue>
    </source>
</reference>
<dbReference type="Pfam" id="PF23598">
    <property type="entry name" value="LRR_14"/>
    <property type="match status" value="1"/>
</dbReference>
<feature type="domain" description="Disease resistance protein winged helix" evidence="9">
    <location>
        <begin position="652"/>
        <end position="732"/>
    </location>
</feature>
<dbReference type="PANTHER" id="PTHR23155:SF1185">
    <property type="entry name" value="DISEASE RESISTANCE RPP8-LIKE PROTEIN 3-RELATED"/>
    <property type="match status" value="1"/>
</dbReference>
<evidence type="ECO:0000256" key="4">
    <source>
        <dbReference type="ARBA" id="ARBA00022741"/>
    </source>
</evidence>
<comment type="similarity">
    <text evidence="1">Belongs to the disease resistance NB-LRR family.</text>
</comment>
<evidence type="ECO:0000256" key="6">
    <source>
        <dbReference type="ARBA" id="ARBA00022840"/>
    </source>
</evidence>
<evidence type="ECO:0000313" key="12">
    <source>
        <dbReference type="Proteomes" id="UP000306102"/>
    </source>
</evidence>
<dbReference type="InterPro" id="IPR032675">
    <property type="entry name" value="LRR_dom_sf"/>
</dbReference>
<dbReference type="InterPro" id="IPR002182">
    <property type="entry name" value="NB-ARC"/>
</dbReference>
<dbReference type="FunFam" id="3.40.50.300:FF:001091">
    <property type="entry name" value="Probable disease resistance protein At1g61300"/>
    <property type="match status" value="1"/>
</dbReference>
<gene>
    <name evidence="11" type="ORF">TEA_015295</name>
</gene>
<dbReference type="Proteomes" id="UP000306102">
    <property type="component" value="Unassembled WGS sequence"/>
</dbReference>
<evidence type="ECO:0000259" key="8">
    <source>
        <dbReference type="Pfam" id="PF18052"/>
    </source>
</evidence>
<proteinExistence type="inferred from homology"/>
<dbReference type="InterPro" id="IPR027417">
    <property type="entry name" value="P-loop_NTPase"/>
</dbReference>
<dbReference type="Pfam" id="PF23559">
    <property type="entry name" value="WHD_DRP"/>
    <property type="match status" value="1"/>
</dbReference>
<keyword evidence="5" id="KW-0611">Plant defense</keyword>
<dbReference type="Gene3D" id="1.20.5.4130">
    <property type="match status" value="1"/>
</dbReference>
<sequence length="1551" mass="175276">MAQAVVSFAARWIADLMIQEANLLYGVRDQVEGLVRELRRMQCFLKVADAKQVENEIIRNLVAEIREIAYDAEDRIATFIVEVEPRRRQGFRNFITRSTRIFNELIARRKIGSEIRRIKSKITELTATFPTYGLIAMAPEREGPSSALQRQFQLRRTYSHVEDEDFIGFELDIKTLVDQLVREEAKHRKVVSICGMGGLGKTTLARKVYHHQDVKGNFEAFAWVSISQQWERKDVLQRILTKLIPEKSGQIVTMIDDQLVKLLYQVQQEKKCLVVLDDIWSSHAWECLSPAFPKGNPKGSKIIVTTRNKEVVTSMDPSGFVLEPECLSPDKSWKLFEKKAFSKTNTTEFSENCDVAQLSGMVFSEVPGSAAKWKEGCWILWNVADSLKRLDALKRSREIRIGRARSEDCRDDYLQSSLEDLVLSEEKTIHRRIDDLAASTGSGKCCGCWSYCIRVVNDRVNADLSSELDAGKPKAIANKGLQRHRQQAYVETLGGCSEVQRAKADSSEENLRTKKTEDVDGINNEFSIAPITGEDIRDRKRGRDLWEIGAETLSKSESEFKVDTVMEKFGKEMVEKCGGLPLAIVVLGGLLGTNLTLSHWQKVQQNFNSYSKRGEYMRGGGGQDGRVLDVLALSYQDLPYQLKACFLYLGNYPEDFDIDAERLYQLWMAEGFISQEERGEDETMMDVAERYMGELAQRCMVQVEMEPEEYSIIREGRGFRCCRLHDLMRDLCLSKAKEENFHQVIECGHINQQEHPSSSSIVTSIGGNTCSKIHRLVMNLDKKNSARHIRLFEQEESARHIRTILFFRGDDCDYPFRTILFFRGDDCDYPFGETLTRFSKESKFLRVINFNGNSFDHREGTKELPKEIGNLILLRYLGLYRSAFTKLPSSIGNLRHLQTLDLRTSSYMITVPNVLWKMEGLVHLYLPSFGCFCTEGKLRVDGLKKLETLENLDSDKVDVRDLFKLTNLRRLEKVCVEGKLEDLTMVNNYILNGSHRLQHTSINIRNCDLCSEDGLSSLRKLLGKGNGLLCSWFPHLKRLLLSGLGIEEWRVDDGAMPTLYSLEIESCKKLKMLPNGLRFIPTLQELEIDWMPKAFNDKLRVVDGQEGEDFHKISHIPSIRFGGRYGRYGTVTTAITAATANTPVNLNHTAKAAVTGGGNHQNRYVNGIEGNAVWEVLVTAGINSMHRTGVDTQLNGIEGNAVWEVLVTAGRDGSSILEIFEAHMLTYSSTLSGLVQDIKFFQKTIKMKKKMKTTKMKKIIEGIVVMEALVSVEAEGFRSVKVAIDKAKKQCRFSLGSASVYASSALMSSHFGGRCIWSVICLVYWIWKTLILDVIFDGNSDDHTIIWCDSLHPIISHGLVIDPSCKEDVNLEAFSGSSNEGCDFFAALFEMLNGIEGNAVWEVLVSAGINSMHRTGVDTKFQKTIKMKTTKMKKIIEGIAVMEALVSVEAEGFRSVKVAIDKAKKQCRFSLGSASFYASSALMSSHFGGRCIWSVICLVYWIWKTLILDVIFDGNSDDHTIIWCDSLHPIISHGLVIDPSCKEDVNLEGLV</sequence>